<keyword evidence="16" id="KW-1185">Reference proteome</keyword>
<protein>
    <recommendedName>
        <fullName evidence="3">NADH-ubiquinone oxidoreductase 75 kDa subunit, mitochondrial</fullName>
    </recommendedName>
</protein>
<dbReference type="EMBL" id="REGN01000830">
    <property type="protein sequence ID" value="RNA38704.1"/>
    <property type="molecule type" value="Genomic_DNA"/>
</dbReference>
<dbReference type="InterPro" id="IPR019574">
    <property type="entry name" value="NADH_UbQ_OxRdtase_Gsu_4Fe4S-bd"/>
</dbReference>
<evidence type="ECO:0000259" key="14">
    <source>
        <dbReference type="PROSITE" id="PS51839"/>
    </source>
</evidence>
<dbReference type="FunFam" id="3.30.70.20:FF:000002">
    <property type="entry name" value="NADH-ubiquinone oxidoreductase 75 kDa subunit"/>
    <property type="match status" value="1"/>
</dbReference>
<dbReference type="InterPro" id="IPR054351">
    <property type="entry name" value="NADH_UbQ_OxRdtase_ferredoxin"/>
</dbReference>
<dbReference type="CDD" id="cd00207">
    <property type="entry name" value="fer2"/>
    <property type="match status" value="1"/>
</dbReference>
<keyword evidence="4" id="KW-0004">4Fe-4S</keyword>
<evidence type="ECO:0000313" key="16">
    <source>
        <dbReference type="Proteomes" id="UP000276133"/>
    </source>
</evidence>
<proteinExistence type="inferred from homology"/>
<dbReference type="SUPFAM" id="SSF54292">
    <property type="entry name" value="2Fe-2S ferredoxin-like"/>
    <property type="match status" value="1"/>
</dbReference>
<sequence length="534" mass="58740">MNKLLLNGSKKLLGSSLNKNVLKSSSALLSTNVPQNAPDNRVEVFVDDKPVLVQPGVTVLQACAEAGVEIPRFCYHERLAIAGNCRMCLVEVERTPKPVASCAMPVMKGMRIKTDSPATKKAREGVMEFLLVNHPLDCPVCDQGGECDLQDQAMAFGSDRSRFTDIFFSGKRAVEDKNLGPLVKTSMNRCIHCTRCVRFASEVAGVDDLGTTGRGGEMQIGTYVEKLLASEVSGNVIDLCPVGALTSKPYAFTARPWELRKISSIDVLDGVGSNIVVQHRAGDVMRVLPRLNEDINEEWLDDKARFSYDGLRRQRLVTPMVRGYDGLLKPCDWEDAFYAVADRLSQATGSQVAALAGSLVDAESLVALKDLMNKLGSENVFVEESFPSQGASTDLRTNYVSNASINSLEQADLVLLIGTNPRYEAPMYNTRIRKSLVHNELRVALLGSKVNLSYEYDYLGDSAQALEELLNGKHEYSKFLAKAKRPLIVLGSSALQRKDADSLLNLTTRLSEKLRIQNGCPSDWKVFNVLHRVC</sequence>
<dbReference type="GO" id="GO:0046872">
    <property type="term" value="F:metal ion binding"/>
    <property type="evidence" value="ECO:0007669"/>
    <property type="project" value="UniProtKB-KW"/>
</dbReference>
<dbReference type="STRING" id="10195.A0A3M7SS93"/>
<dbReference type="PROSITE" id="PS51839">
    <property type="entry name" value="4FE4S_HC3"/>
    <property type="match status" value="1"/>
</dbReference>
<dbReference type="GO" id="GO:0042773">
    <property type="term" value="P:ATP synthesis coupled electron transport"/>
    <property type="evidence" value="ECO:0007669"/>
    <property type="project" value="InterPro"/>
</dbReference>
<dbReference type="Gene3D" id="3.40.50.740">
    <property type="match status" value="1"/>
</dbReference>
<dbReference type="NCBIfam" id="TIGR01973">
    <property type="entry name" value="NuoG"/>
    <property type="match status" value="1"/>
</dbReference>
<evidence type="ECO:0000256" key="5">
    <source>
        <dbReference type="ARBA" id="ARBA00022723"/>
    </source>
</evidence>
<dbReference type="Pfam" id="PF22117">
    <property type="entry name" value="Fer4_Nqo3"/>
    <property type="match status" value="1"/>
</dbReference>
<dbReference type="Proteomes" id="UP000276133">
    <property type="component" value="Unassembled WGS sequence"/>
</dbReference>
<evidence type="ECO:0000256" key="11">
    <source>
        <dbReference type="RuleBase" id="RU004523"/>
    </source>
</evidence>
<keyword evidence="7" id="KW-0408">Iron</keyword>
<dbReference type="Gene3D" id="3.40.228.10">
    <property type="entry name" value="Dimethylsulfoxide Reductase, domain 2"/>
    <property type="match status" value="1"/>
</dbReference>
<name>A0A3M7SS93_BRAPC</name>
<comment type="similarity">
    <text evidence="2 11">Belongs to the complex I 75 kDa subunit family.</text>
</comment>
<feature type="domain" description="4Fe-4S His(Cys)3-ligated-type" evidence="14">
    <location>
        <begin position="118"/>
        <end position="157"/>
    </location>
</feature>
<dbReference type="Pfam" id="PF22151">
    <property type="entry name" value="Fer4_NDSU1"/>
    <property type="match status" value="1"/>
</dbReference>
<dbReference type="Pfam" id="PF13510">
    <property type="entry name" value="Fer2_4"/>
    <property type="match status" value="1"/>
</dbReference>
<dbReference type="GO" id="GO:0008137">
    <property type="term" value="F:NADH dehydrogenase (ubiquinone) activity"/>
    <property type="evidence" value="ECO:0007669"/>
    <property type="project" value="InterPro"/>
</dbReference>
<accession>A0A3M7SS93</accession>
<keyword evidence="8" id="KW-0411">Iron-sulfur</keyword>
<evidence type="ECO:0000259" key="12">
    <source>
        <dbReference type="PROSITE" id="PS51085"/>
    </source>
</evidence>
<feature type="domain" description="4Fe-4S Mo/W bis-MGD-type" evidence="13">
    <location>
        <begin position="259"/>
        <end position="315"/>
    </location>
</feature>
<dbReference type="Pfam" id="PF00384">
    <property type="entry name" value="Molybdopterin"/>
    <property type="match status" value="1"/>
</dbReference>
<dbReference type="PANTHER" id="PTHR43105">
    <property type="entry name" value="RESPIRATORY NITRATE REDUCTASE"/>
    <property type="match status" value="1"/>
</dbReference>
<dbReference type="GO" id="GO:0051539">
    <property type="term" value="F:4 iron, 4 sulfur cluster binding"/>
    <property type="evidence" value="ECO:0007669"/>
    <property type="project" value="UniProtKB-KW"/>
</dbReference>
<evidence type="ECO:0000256" key="3">
    <source>
        <dbReference type="ARBA" id="ARBA00013888"/>
    </source>
</evidence>
<dbReference type="Gene3D" id="3.30.70.20">
    <property type="match status" value="1"/>
</dbReference>
<evidence type="ECO:0000256" key="4">
    <source>
        <dbReference type="ARBA" id="ARBA00022485"/>
    </source>
</evidence>
<dbReference type="SUPFAM" id="SSF54862">
    <property type="entry name" value="4Fe-4S ferredoxins"/>
    <property type="match status" value="1"/>
</dbReference>
<evidence type="ECO:0000256" key="1">
    <source>
        <dbReference type="ARBA" id="ARBA00001966"/>
    </source>
</evidence>
<comment type="cofactor">
    <cofactor evidence="1">
        <name>[4Fe-4S] cluster</name>
        <dbReference type="ChEBI" id="CHEBI:49883"/>
    </cofactor>
</comment>
<keyword evidence="9" id="KW-0520">NAD</keyword>
<evidence type="ECO:0000256" key="10">
    <source>
        <dbReference type="ARBA" id="ARBA00034078"/>
    </source>
</evidence>
<evidence type="ECO:0000256" key="7">
    <source>
        <dbReference type="ARBA" id="ARBA00023004"/>
    </source>
</evidence>
<dbReference type="SMART" id="SM00929">
    <property type="entry name" value="NADH-G_4Fe-4S_3"/>
    <property type="match status" value="1"/>
</dbReference>
<keyword evidence="15" id="KW-0560">Oxidoreductase</keyword>
<dbReference type="InterPro" id="IPR010228">
    <property type="entry name" value="NADH_UbQ_OxRdtase_Gsu"/>
</dbReference>
<dbReference type="FunFam" id="3.10.20.740:FF:000001">
    <property type="entry name" value="NADH-quinone oxidoreductase subunit G"/>
    <property type="match status" value="1"/>
</dbReference>
<dbReference type="InterPro" id="IPR006963">
    <property type="entry name" value="Mopterin_OxRdtase_4Fe-4S_dom"/>
</dbReference>
<dbReference type="PROSITE" id="PS00641">
    <property type="entry name" value="COMPLEX1_75K_1"/>
    <property type="match status" value="1"/>
</dbReference>
<evidence type="ECO:0000256" key="9">
    <source>
        <dbReference type="ARBA" id="ARBA00023027"/>
    </source>
</evidence>
<evidence type="ECO:0000256" key="8">
    <source>
        <dbReference type="ARBA" id="ARBA00023014"/>
    </source>
</evidence>
<dbReference type="InterPro" id="IPR006656">
    <property type="entry name" value="Mopterin_OxRdtase"/>
</dbReference>
<organism evidence="15 16">
    <name type="scientific">Brachionus plicatilis</name>
    <name type="common">Marine rotifer</name>
    <name type="synonym">Brachionus muelleri</name>
    <dbReference type="NCBI Taxonomy" id="10195"/>
    <lineage>
        <taxon>Eukaryota</taxon>
        <taxon>Metazoa</taxon>
        <taxon>Spiralia</taxon>
        <taxon>Gnathifera</taxon>
        <taxon>Rotifera</taxon>
        <taxon>Eurotatoria</taxon>
        <taxon>Monogononta</taxon>
        <taxon>Pseudotrocha</taxon>
        <taxon>Ploima</taxon>
        <taxon>Brachionidae</taxon>
        <taxon>Brachionus</taxon>
    </lineage>
</organism>
<keyword evidence="6" id="KW-1278">Translocase</keyword>
<comment type="cofactor">
    <cofactor evidence="10">
        <name>[2Fe-2S] cluster</name>
        <dbReference type="ChEBI" id="CHEBI:190135"/>
    </cofactor>
</comment>
<gene>
    <name evidence="15" type="ORF">BpHYR1_013960</name>
</gene>
<dbReference type="PROSITE" id="PS51669">
    <property type="entry name" value="4FE4S_MOW_BIS_MGD"/>
    <property type="match status" value="1"/>
</dbReference>
<dbReference type="PROSITE" id="PS00642">
    <property type="entry name" value="COMPLEX1_75K_2"/>
    <property type="match status" value="1"/>
</dbReference>
<evidence type="ECO:0000256" key="6">
    <source>
        <dbReference type="ARBA" id="ARBA00022967"/>
    </source>
</evidence>
<keyword evidence="15" id="KW-0830">Ubiquinone</keyword>
<dbReference type="AlphaFoldDB" id="A0A3M7SS93"/>
<feature type="domain" description="2Fe-2S ferredoxin-type" evidence="12">
    <location>
        <begin position="40"/>
        <end position="118"/>
    </location>
</feature>
<reference evidence="15 16" key="1">
    <citation type="journal article" date="2018" name="Sci. Rep.">
        <title>Genomic signatures of local adaptation to the degree of environmental predictability in rotifers.</title>
        <authorList>
            <person name="Franch-Gras L."/>
            <person name="Hahn C."/>
            <person name="Garcia-Roger E.M."/>
            <person name="Carmona M.J."/>
            <person name="Serra M."/>
            <person name="Gomez A."/>
        </authorList>
    </citation>
    <scope>NUCLEOTIDE SEQUENCE [LARGE SCALE GENOMIC DNA]</scope>
    <source>
        <strain evidence="15">HYR1</strain>
    </source>
</reference>
<evidence type="ECO:0000313" key="15">
    <source>
        <dbReference type="EMBL" id="RNA38704.1"/>
    </source>
</evidence>
<evidence type="ECO:0000256" key="2">
    <source>
        <dbReference type="ARBA" id="ARBA00005404"/>
    </source>
</evidence>
<dbReference type="Pfam" id="PF10588">
    <property type="entry name" value="NADH-G_4Fe-4S_3"/>
    <property type="match status" value="1"/>
</dbReference>
<dbReference type="InterPro" id="IPR001041">
    <property type="entry name" value="2Fe-2S_ferredoxin-type"/>
</dbReference>
<comment type="caution">
    <text evidence="15">The sequence shown here is derived from an EMBL/GenBank/DDBJ whole genome shotgun (WGS) entry which is preliminary data.</text>
</comment>
<dbReference type="OrthoDB" id="10249365at2759"/>
<dbReference type="PROSITE" id="PS51085">
    <property type="entry name" value="2FE2S_FER_2"/>
    <property type="match status" value="1"/>
</dbReference>
<dbReference type="GO" id="GO:0016020">
    <property type="term" value="C:membrane"/>
    <property type="evidence" value="ECO:0007669"/>
    <property type="project" value="InterPro"/>
</dbReference>
<evidence type="ECO:0000259" key="13">
    <source>
        <dbReference type="PROSITE" id="PS51669"/>
    </source>
</evidence>
<dbReference type="GO" id="GO:0016651">
    <property type="term" value="F:oxidoreductase activity, acting on NAD(P)H"/>
    <property type="evidence" value="ECO:0007669"/>
    <property type="project" value="InterPro"/>
</dbReference>
<dbReference type="Gene3D" id="3.10.20.740">
    <property type="match status" value="1"/>
</dbReference>
<dbReference type="InterPro" id="IPR036010">
    <property type="entry name" value="2Fe-2S_ferredoxin-like_sf"/>
</dbReference>
<keyword evidence="5" id="KW-0479">Metal-binding</keyword>
<dbReference type="PANTHER" id="PTHR43105:SF13">
    <property type="entry name" value="NADH-UBIQUINONE OXIDOREDUCTASE 75 KDA SUBUNIT, MITOCHONDRIAL"/>
    <property type="match status" value="1"/>
</dbReference>
<dbReference type="SUPFAM" id="SSF53706">
    <property type="entry name" value="Formate dehydrogenase/DMSO reductase, domains 1-3"/>
    <property type="match status" value="1"/>
</dbReference>
<dbReference type="PROSITE" id="PS00643">
    <property type="entry name" value="COMPLEX1_75K_3"/>
    <property type="match status" value="1"/>
</dbReference>
<dbReference type="InterPro" id="IPR050123">
    <property type="entry name" value="Prok_molybdopt-oxidoreductase"/>
</dbReference>
<dbReference type="InterPro" id="IPR000283">
    <property type="entry name" value="NADH_UbQ_OxRdtase_75kDa_su_CS"/>
</dbReference>